<comment type="subcellular location">
    <subcellularLocation>
        <location evidence="1">Cell membrane</location>
        <topology evidence="1">Multi-pass membrane protein</topology>
    </subcellularLocation>
</comment>
<protein>
    <submittedName>
        <fullName evidence="9">Alpha-1,2-mannosyltransferase</fullName>
    </submittedName>
</protein>
<dbReference type="OrthoDB" id="9774600at2"/>
<feature type="transmembrane region" description="Helical" evidence="8">
    <location>
        <begin position="20"/>
        <end position="40"/>
    </location>
</feature>
<reference evidence="9 10" key="1">
    <citation type="submission" date="2017-01" db="EMBL/GenBank/DDBJ databases">
        <authorList>
            <person name="Mah S.A."/>
            <person name="Swanson W.J."/>
            <person name="Moy G.W."/>
            <person name="Vacquier V.D."/>
        </authorList>
    </citation>
    <scope>NUCLEOTIDE SEQUENCE [LARGE SCALE GENOMIC DNA]</scope>
    <source>
        <strain evidence="9 10">CPCC 203464</strain>
    </source>
</reference>
<dbReference type="STRING" id="1344003.SAMN05445060_1872"/>
<feature type="transmembrane region" description="Helical" evidence="8">
    <location>
        <begin position="161"/>
        <end position="179"/>
    </location>
</feature>
<keyword evidence="4 8" id="KW-0812">Transmembrane</keyword>
<accession>A0A1N7F6R5</accession>
<evidence type="ECO:0000256" key="6">
    <source>
        <dbReference type="ARBA" id="ARBA00023136"/>
    </source>
</evidence>
<feature type="transmembrane region" description="Helical" evidence="8">
    <location>
        <begin position="138"/>
        <end position="154"/>
    </location>
</feature>
<dbReference type="AlphaFoldDB" id="A0A1N7F6R5"/>
<feature type="transmembrane region" description="Helical" evidence="8">
    <location>
        <begin position="191"/>
        <end position="209"/>
    </location>
</feature>
<feature type="transmembrane region" description="Helical" evidence="8">
    <location>
        <begin position="329"/>
        <end position="345"/>
    </location>
</feature>
<evidence type="ECO:0000313" key="10">
    <source>
        <dbReference type="Proteomes" id="UP000186218"/>
    </source>
</evidence>
<dbReference type="Pfam" id="PF09594">
    <property type="entry name" value="GT87"/>
    <property type="match status" value="1"/>
</dbReference>
<feature type="transmembrane region" description="Helical" evidence="8">
    <location>
        <begin position="412"/>
        <end position="432"/>
    </location>
</feature>
<dbReference type="EMBL" id="FTNT01000004">
    <property type="protein sequence ID" value="SIR96010.1"/>
    <property type="molecule type" value="Genomic_DNA"/>
</dbReference>
<feature type="transmembrane region" description="Helical" evidence="8">
    <location>
        <begin position="216"/>
        <end position="234"/>
    </location>
</feature>
<evidence type="ECO:0000256" key="2">
    <source>
        <dbReference type="ARBA" id="ARBA00022475"/>
    </source>
</evidence>
<comment type="similarity">
    <text evidence="7">Belongs to the glycosyltransferase 87 family.</text>
</comment>
<keyword evidence="6 8" id="KW-0472">Membrane</keyword>
<feature type="transmembrane region" description="Helical" evidence="8">
    <location>
        <begin position="307"/>
        <end position="323"/>
    </location>
</feature>
<dbReference type="InterPro" id="IPR018584">
    <property type="entry name" value="GT87"/>
</dbReference>
<evidence type="ECO:0000313" key="9">
    <source>
        <dbReference type="EMBL" id="SIR96010.1"/>
    </source>
</evidence>
<feature type="transmembrane region" description="Helical" evidence="8">
    <location>
        <begin position="109"/>
        <end position="132"/>
    </location>
</feature>
<keyword evidence="10" id="KW-1185">Reference proteome</keyword>
<feature type="transmembrane region" description="Helical" evidence="8">
    <location>
        <begin position="352"/>
        <end position="372"/>
    </location>
</feature>
<evidence type="ECO:0000256" key="1">
    <source>
        <dbReference type="ARBA" id="ARBA00004651"/>
    </source>
</evidence>
<keyword evidence="9" id="KW-0328">Glycosyltransferase</keyword>
<keyword evidence="3 9" id="KW-0808">Transferase</keyword>
<name>A0A1N7F6R5_9NOCA</name>
<keyword evidence="2" id="KW-1003">Cell membrane</keyword>
<evidence type="ECO:0000256" key="5">
    <source>
        <dbReference type="ARBA" id="ARBA00022989"/>
    </source>
</evidence>
<sequence length="452" mass="50240">MTSDAASSREYPRGRPDLRVPHSVPLLVGLVAAAAIAVWLQYRYIPAGTRYWGLFHNGIDLEVYRAGARHLYHDQPIYLGPVLAHFEYTYTPFSTIVFQPFIAFDHHTVLVVWSVLIGLALWWVVVAAFRSLGYHMDIWLIVMSALLVAVCTLMEPVRTTIWYGQINVFLMALVMWDLLRPDGSRLKGLGVGVAAGIKLTPAMFIVYLAATRRWRAVLVSVAALVATIVAGAAVTPRGSLRYWTHRIFESQLVGDPRTPSNQSINGALASIYNTSTPPQALWLVLALIGLVLGIAAAWVAHRRGEELLAVAVTGMTSSVVSPFSWGHHWVWFVPLLVYLLHRVLAAVRTRRWVSAAAWAAATSALYLTVFIWRFHIPHPVHIGRSRFAEFYGIGLFMVPRDSWLNWFCDQPYLWVFAATAVTVLVGWAPAVIREVRGASPAPAEGSDVGARR</sequence>
<evidence type="ECO:0000256" key="3">
    <source>
        <dbReference type="ARBA" id="ARBA00022679"/>
    </source>
</evidence>
<feature type="transmembrane region" description="Helical" evidence="8">
    <location>
        <begin position="280"/>
        <end position="300"/>
    </location>
</feature>
<evidence type="ECO:0000256" key="4">
    <source>
        <dbReference type="ARBA" id="ARBA00022692"/>
    </source>
</evidence>
<evidence type="ECO:0000256" key="7">
    <source>
        <dbReference type="ARBA" id="ARBA00024033"/>
    </source>
</evidence>
<dbReference type="GO" id="GO:0016758">
    <property type="term" value="F:hexosyltransferase activity"/>
    <property type="evidence" value="ECO:0007669"/>
    <property type="project" value="InterPro"/>
</dbReference>
<organism evidence="9 10">
    <name type="scientific">Williamsia sterculiae</name>
    <dbReference type="NCBI Taxonomy" id="1344003"/>
    <lineage>
        <taxon>Bacteria</taxon>
        <taxon>Bacillati</taxon>
        <taxon>Actinomycetota</taxon>
        <taxon>Actinomycetes</taxon>
        <taxon>Mycobacteriales</taxon>
        <taxon>Nocardiaceae</taxon>
        <taxon>Williamsia</taxon>
    </lineage>
</organism>
<dbReference type="RefSeq" id="WP_076478760.1">
    <property type="nucleotide sequence ID" value="NZ_FTNT01000004.1"/>
</dbReference>
<keyword evidence="5 8" id="KW-1133">Transmembrane helix</keyword>
<evidence type="ECO:0000256" key="8">
    <source>
        <dbReference type="SAM" id="Phobius"/>
    </source>
</evidence>
<proteinExistence type="inferred from homology"/>
<dbReference type="GO" id="GO:0005886">
    <property type="term" value="C:plasma membrane"/>
    <property type="evidence" value="ECO:0007669"/>
    <property type="project" value="UniProtKB-SubCell"/>
</dbReference>
<dbReference type="Proteomes" id="UP000186218">
    <property type="component" value="Unassembled WGS sequence"/>
</dbReference>
<gene>
    <name evidence="9" type="ORF">SAMN05445060_1872</name>
</gene>